<name>A0ABT8SB92_9BURK</name>
<gene>
    <name evidence="3" type="ORF">Q2T77_23440</name>
</gene>
<dbReference type="Pfam" id="PF00487">
    <property type="entry name" value="FA_desaturase"/>
    <property type="match status" value="1"/>
</dbReference>
<keyword evidence="1" id="KW-0812">Transmembrane</keyword>
<keyword evidence="1" id="KW-0472">Membrane</keyword>
<dbReference type="EC" id="1.14.19.-" evidence="3"/>
<feature type="transmembrane region" description="Helical" evidence="1">
    <location>
        <begin position="204"/>
        <end position="226"/>
    </location>
</feature>
<organism evidence="3 4">
    <name type="scientific">Variovorax ginsengisoli</name>
    <dbReference type="NCBI Taxonomy" id="363844"/>
    <lineage>
        <taxon>Bacteria</taxon>
        <taxon>Pseudomonadati</taxon>
        <taxon>Pseudomonadota</taxon>
        <taxon>Betaproteobacteria</taxon>
        <taxon>Burkholderiales</taxon>
        <taxon>Comamonadaceae</taxon>
        <taxon>Variovorax</taxon>
    </lineage>
</organism>
<keyword evidence="3" id="KW-0560">Oxidoreductase</keyword>
<dbReference type="GO" id="GO:0016491">
    <property type="term" value="F:oxidoreductase activity"/>
    <property type="evidence" value="ECO:0007669"/>
    <property type="project" value="UniProtKB-KW"/>
</dbReference>
<evidence type="ECO:0000313" key="3">
    <source>
        <dbReference type="EMBL" id="MDO1535252.1"/>
    </source>
</evidence>
<dbReference type="RefSeq" id="WP_301812948.1">
    <property type="nucleotide sequence ID" value="NZ_JAUJZH010000018.1"/>
</dbReference>
<evidence type="ECO:0000259" key="2">
    <source>
        <dbReference type="Pfam" id="PF00487"/>
    </source>
</evidence>
<dbReference type="PANTHER" id="PTHR19353">
    <property type="entry name" value="FATTY ACID DESATURASE 2"/>
    <property type="match status" value="1"/>
</dbReference>
<keyword evidence="4" id="KW-1185">Reference proteome</keyword>
<dbReference type="InterPro" id="IPR005804">
    <property type="entry name" value="FA_desaturase_dom"/>
</dbReference>
<dbReference type="CDD" id="cd03510">
    <property type="entry name" value="Rhizobitoxine-FADS-like"/>
    <property type="match status" value="1"/>
</dbReference>
<evidence type="ECO:0000256" key="1">
    <source>
        <dbReference type="SAM" id="Phobius"/>
    </source>
</evidence>
<sequence>MNEVRALLGREELLMLQRKSTWKAAWMLLVNWCLIAATFALVIARPGIATVALAMLVLAGRQLGLGILMHECAHRSLTPSRPLNDWIGQWLCAAPVFADLLIYRSYHMTHHVKTGTQDDPDLPNYRGYPVTPASLARKLLRDVLGLTGLKAAATLAVLYAHAEPEKLRFGYAYKKQSAESAAMDGDSPGTCKVRHLLWNARRMLLIHALAFVLLWACGHAIAYLLWPATWLTTYMVVSRIRNAAEHGALPGTVSQDIWSNTRTVLAAWWERLLFAPNFVNFHIEHHLVPTVPSYNLRRMHRLLRDKGVLQQAHVAGGYVQVIRSLVSKR</sequence>
<keyword evidence="1" id="KW-1133">Transmembrane helix</keyword>
<dbReference type="EMBL" id="JAUKVY010000018">
    <property type="protein sequence ID" value="MDO1535252.1"/>
    <property type="molecule type" value="Genomic_DNA"/>
</dbReference>
<evidence type="ECO:0000313" key="4">
    <source>
        <dbReference type="Proteomes" id="UP001169027"/>
    </source>
</evidence>
<proteinExistence type="predicted"/>
<dbReference type="Proteomes" id="UP001169027">
    <property type="component" value="Unassembled WGS sequence"/>
</dbReference>
<dbReference type="InterPro" id="IPR012171">
    <property type="entry name" value="Fatty_acid_desaturase"/>
</dbReference>
<feature type="transmembrane region" description="Helical" evidence="1">
    <location>
        <begin position="86"/>
        <end position="103"/>
    </location>
</feature>
<feature type="domain" description="Fatty acid desaturase" evidence="2">
    <location>
        <begin position="48"/>
        <end position="306"/>
    </location>
</feature>
<reference evidence="3" key="1">
    <citation type="submission" date="2023-06" db="EMBL/GenBank/DDBJ databases">
        <authorList>
            <person name="Jiang Y."/>
            <person name="Liu Q."/>
        </authorList>
    </citation>
    <scope>NUCLEOTIDE SEQUENCE</scope>
    <source>
        <strain evidence="3">CGMCC 1.12090</strain>
    </source>
</reference>
<feature type="transmembrane region" description="Helical" evidence="1">
    <location>
        <begin position="24"/>
        <end position="44"/>
    </location>
</feature>
<comment type="caution">
    <text evidence="3">The sequence shown here is derived from an EMBL/GenBank/DDBJ whole genome shotgun (WGS) entry which is preliminary data.</text>
</comment>
<protein>
    <submittedName>
        <fullName evidence="3">Fatty acid desaturase family protein</fullName>
        <ecNumber evidence="3">1.14.19.-</ecNumber>
    </submittedName>
</protein>
<dbReference type="PANTHER" id="PTHR19353:SF19">
    <property type="entry name" value="DELTA(5) FATTY ACID DESATURASE C-RELATED"/>
    <property type="match status" value="1"/>
</dbReference>
<accession>A0ABT8SB92</accession>